<keyword evidence="4" id="KW-1185">Reference proteome</keyword>
<feature type="transmembrane region" description="Helical" evidence="2">
    <location>
        <begin position="43"/>
        <end position="60"/>
    </location>
</feature>
<organism evidence="3 4">
    <name type="scientific">Cercophora samala</name>
    <dbReference type="NCBI Taxonomy" id="330535"/>
    <lineage>
        <taxon>Eukaryota</taxon>
        <taxon>Fungi</taxon>
        <taxon>Dikarya</taxon>
        <taxon>Ascomycota</taxon>
        <taxon>Pezizomycotina</taxon>
        <taxon>Sordariomycetes</taxon>
        <taxon>Sordariomycetidae</taxon>
        <taxon>Sordariales</taxon>
        <taxon>Lasiosphaeriaceae</taxon>
        <taxon>Cercophora</taxon>
    </lineage>
</organism>
<evidence type="ECO:0000256" key="2">
    <source>
        <dbReference type="SAM" id="Phobius"/>
    </source>
</evidence>
<keyword evidence="2" id="KW-1133">Transmembrane helix</keyword>
<proteinExistence type="predicted"/>
<accession>A0AA39ZDY9</accession>
<name>A0AA39ZDY9_9PEZI</name>
<reference evidence="3" key="1">
    <citation type="submission" date="2023-06" db="EMBL/GenBank/DDBJ databases">
        <title>Genome-scale phylogeny and comparative genomics of the fungal order Sordariales.</title>
        <authorList>
            <consortium name="Lawrence Berkeley National Laboratory"/>
            <person name="Hensen N."/>
            <person name="Bonometti L."/>
            <person name="Westerberg I."/>
            <person name="Brannstrom I.O."/>
            <person name="Guillou S."/>
            <person name="Cros-Aarteil S."/>
            <person name="Calhoun S."/>
            <person name="Haridas S."/>
            <person name="Kuo A."/>
            <person name="Mondo S."/>
            <person name="Pangilinan J."/>
            <person name="Riley R."/>
            <person name="Labutti K."/>
            <person name="Andreopoulos B."/>
            <person name="Lipzen A."/>
            <person name="Chen C."/>
            <person name="Yanf M."/>
            <person name="Daum C."/>
            <person name="Ng V."/>
            <person name="Clum A."/>
            <person name="Steindorff A."/>
            <person name="Ohm R."/>
            <person name="Martin F."/>
            <person name="Silar P."/>
            <person name="Natvig D."/>
            <person name="Lalanne C."/>
            <person name="Gautier V."/>
            <person name="Ament-Velasquez S.L."/>
            <person name="Kruys A."/>
            <person name="Hutchinson M.I."/>
            <person name="Powell A.J."/>
            <person name="Barry K."/>
            <person name="Miller A.N."/>
            <person name="Grigoriev I.V."/>
            <person name="Debuchy R."/>
            <person name="Gladieux P."/>
            <person name="Thoren M.H."/>
            <person name="Johannesson H."/>
        </authorList>
    </citation>
    <scope>NUCLEOTIDE SEQUENCE</scope>
    <source>
        <strain evidence="3">CBS 307.81</strain>
    </source>
</reference>
<dbReference type="Proteomes" id="UP001174997">
    <property type="component" value="Unassembled WGS sequence"/>
</dbReference>
<dbReference type="AlphaFoldDB" id="A0AA39ZDY9"/>
<keyword evidence="2" id="KW-0812">Transmembrane</keyword>
<feature type="region of interest" description="Disordered" evidence="1">
    <location>
        <begin position="387"/>
        <end position="426"/>
    </location>
</feature>
<protein>
    <submittedName>
        <fullName evidence="3">Uncharacterized protein</fullName>
    </submittedName>
</protein>
<dbReference type="EMBL" id="JAULSY010000045">
    <property type="protein sequence ID" value="KAK0669225.1"/>
    <property type="molecule type" value="Genomic_DNA"/>
</dbReference>
<gene>
    <name evidence="3" type="ORF">QBC41DRAFT_392024</name>
</gene>
<evidence type="ECO:0000313" key="3">
    <source>
        <dbReference type="EMBL" id="KAK0669225.1"/>
    </source>
</evidence>
<comment type="caution">
    <text evidence="3">The sequence shown here is derived from an EMBL/GenBank/DDBJ whole genome shotgun (WGS) entry which is preliminary data.</text>
</comment>
<keyword evidence="2" id="KW-0472">Membrane</keyword>
<sequence>MTSDRSFQSTTDHFLYFYQRKISRLISDQHVIMLTLTRFTRHTILIFFFVTLSFLFYHSYRNPSTQKGSGFLKSIPEILKPLTSPGKHPPPRYKPTPSWLPPPVSDPFPLLANTAADPPPIPQHNIPRPDVHKEYGLDRPPPLFIGFTRQWPMLLQAVVSYITAGWPPDNIYVVENTGVHNMNKQGRLTLQNPFYLNHTTLHRLGVTVIQTPVLLTFAQMQNFFLSIAYQEDHPYYFYSHQDVLVFSFEEGLDLISRPADGNWEFYSEAEKKEILSPVQAGKEGYRTIYENCLRDLQTVIKRKERWGFRWYQYDHLTLVNREAMEAVGGWDSLIPYYATDCDMNGKMGMDGWTMKPRRVGIINDVSTVLEDLEVLYRNKYKMPKFIDPAPLPPEQEAKIAKAKAEKEEKERKEKEKEGKAKREEHPIPADQLQYFRVLRGVGDEMGKYKYRDGAEQRNNWQRSQRGGEGEPFYYNADGFHKAFWTLTDAGRRIYEEKWGHRGCDLASGTSLKLKDQWRVEKDWEKKKEDKKKEDKKA</sequence>
<evidence type="ECO:0000256" key="1">
    <source>
        <dbReference type="SAM" id="MobiDB-lite"/>
    </source>
</evidence>
<feature type="compositionally biased region" description="Basic and acidic residues" evidence="1">
    <location>
        <begin position="395"/>
        <end position="426"/>
    </location>
</feature>
<evidence type="ECO:0000313" key="4">
    <source>
        <dbReference type="Proteomes" id="UP001174997"/>
    </source>
</evidence>